<name>A0A2W5DI38_9BURK</name>
<organism evidence="1 2">
    <name type="scientific">Roseateles depolymerans</name>
    <dbReference type="NCBI Taxonomy" id="76731"/>
    <lineage>
        <taxon>Bacteria</taxon>
        <taxon>Pseudomonadati</taxon>
        <taxon>Pseudomonadota</taxon>
        <taxon>Betaproteobacteria</taxon>
        <taxon>Burkholderiales</taxon>
        <taxon>Sphaerotilaceae</taxon>
        <taxon>Roseateles</taxon>
    </lineage>
</organism>
<dbReference type="AlphaFoldDB" id="A0A2W5DI38"/>
<evidence type="ECO:0000313" key="1">
    <source>
        <dbReference type="EMBL" id="PZP30468.1"/>
    </source>
</evidence>
<dbReference type="Proteomes" id="UP000249633">
    <property type="component" value="Unassembled WGS sequence"/>
</dbReference>
<gene>
    <name evidence="1" type="ORF">DI603_15200</name>
</gene>
<dbReference type="EMBL" id="QFOD01000014">
    <property type="protein sequence ID" value="PZP30468.1"/>
    <property type="molecule type" value="Genomic_DNA"/>
</dbReference>
<accession>A0A2W5DI38</accession>
<proteinExistence type="predicted"/>
<reference evidence="1 2" key="1">
    <citation type="submission" date="2017-08" db="EMBL/GenBank/DDBJ databases">
        <title>Infants hospitalized years apart are colonized by the same room-sourced microbial strains.</title>
        <authorList>
            <person name="Brooks B."/>
            <person name="Olm M.R."/>
            <person name="Firek B.A."/>
            <person name="Baker R."/>
            <person name="Thomas B.C."/>
            <person name="Morowitz M.J."/>
            <person name="Banfield J.F."/>
        </authorList>
    </citation>
    <scope>NUCLEOTIDE SEQUENCE [LARGE SCALE GENOMIC DNA]</scope>
    <source>
        <strain evidence="1">S2_012_000_R2_81</strain>
    </source>
</reference>
<sequence>MSKSSQRRGRREAGLTVNPVATAMAVSRMRSHMRTVGIALFLTDDGAEARGLVSHLAWIIGMGAEISANRLPGSDVAKRQHIVLRNLVHIATEGCAWRASLAEAIWAAALEANGLLMKYPTTGLAVQAGADQLADSIKAGSVRMADVAGAEIYGAAAPAELCA</sequence>
<evidence type="ECO:0000313" key="2">
    <source>
        <dbReference type="Proteomes" id="UP000249633"/>
    </source>
</evidence>
<comment type="caution">
    <text evidence="1">The sequence shown here is derived from an EMBL/GenBank/DDBJ whole genome shotgun (WGS) entry which is preliminary data.</text>
</comment>
<protein>
    <submittedName>
        <fullName evidence="1">Uncharacterized protein</fullName>
    </submittedName>
</protein>